<evidence type="ECO:0000313" key="3">
    <source>
        <dbReference type="Proteomes" id="UP000024635"/>
    </source>
</evidence>
<evidence type="ECO:0000313" key="2">
    <source>
        <dbReference type="EMBL" id="EYC10794.1"/>
    </source>
</evidence>
<protein>
    <submittedName>
        <fullName evidence="2">Uncharacterized protein</fullName>
    </submittedName>
</protein>
<organism evidence="2 3">
    <name type="scientific">Ancylostoma ceylanicum</name>
    <dbReference type="NCBI Taxonomy" id="53326"/>
    <lineage>
        <taxon>Eukaryota</taxon>
        <taxon>Metazoa</taxon>
        <taxon>Ecdysozoa</taxon>
        <taxon>Nematoda</taxon>
        <taxon>Chromadorea</taxon>
        <taxon>Rhabditida</taxon>
        <taxon>Rhabditina</taxon>
        <taxon>Rhabditomorpha</taxon>
        <taxon>Strongyloidea</taxon>
        <taxon>Ancylostomatidae</taxon>
        <taxon>Ancylostomatinae</taxon>
        <taxon>Ancylostoma</taxon>
    </lineage>
</organism>
<feature type="transmembrane region" description="Helical" evidence="1">
    <location>
        <begin position="70"/>
        <end position="90"/>
    </location>
</feature>
<keyword evidence="1" id="KW-0472">Membrane</keyword>
<proteinExistence type="predicted"/>
<evidence type="ECO:0000256" key="1">
    <source>
        <dbReference type="SAM" id="Phobius"/>
    </source>
</evidence>
<keyword evidence="1" id="KW-0812">Transmembrane</keyword>
<name>A0A016U632_9BILA</name>
<gene>
    <name evidence="2" type="primary">Acey_s0053.g2299</name>
    <name evidence="2" type="ORF">Y032_0053g2299</name>
</gene>
<reference evidence="3" key="1">
    <citation type="journal article" date="2015" name="Nat. Genet.">
        <title>The genome and transcriptome of the zoonotic hookworm Ancylostoma ceylanicum identify infection-specific gene families.</title>
        <authorList>
            <person name="Schwarz E.M."/>
            <person name="Hu Y."/>
            <person name="Antoshechkin I."/>
            <person name="Miller M.M."/>
            <person name="Sternberg P.W."/>
            <person name="Aroian R.V."/>
        </authorList>
    </citation>
    <scope>NUCLEOTIDE SEQUENCE</scope>
    <source>
        <strain evidence="3">HY135</strain>
    </source>
</reference>
<accession>A0A016U632</accession>
<keyword evidence="1" id="KW-1133">Transmembrane helix</keyword>
<sequence>MRCPTFLLEFKSISYRTKSEFTHYTIRFIALYAQDGLLRESKAVIPNILTNDATEFIHESARATVRKKPIILTIVGLLGYLFMTPSLVVFKGIPTLISCQNCHSSMV</sequence>
<keyword evidence="3" id="KW-1185">Reference proteome</keyword>
<dbReference type="EMBL" id="JARK01001389">
    <property type="protein sequence ID" value="EYC10794.1"/>
    <property type="molecule type" value="Genomic_DNA"/>
</dbReference>
<dbReference type="Proteomes" id="UP000024635">
    <property type="component" value="Unassembled WGS sequence"/>
</dbReference>
<comment type="caution">
    <text evidence="2">The sequence shown here is derived from an EMBL/GenBank/DDBJ whole genome shotgun (WGS) entry which is preliminary data.</text>
</comment>
<dbReference type="AlphaFoldDB" id="A0A016U632"/>